<organism evidence="2 3">
    <name type="scientific">Neiella marina</name>
    <dbReference type="NCBI Taxonomy" id="508461"/>
    <lineage>
        <taxon>Bacteria</taxon>
        <taxon>Pseudomonadati</taxon>
        <taxon>Pseudomonadota</taxon>
        <taxon>Gammaproteobacteria</taxon>
        <taxon>Alteromonadales</taxon>
        <taxon>Echinimonadaceae</taxon>
        <taxon>Neiella</taxon>
    </lineage>
</organism>
<dbReference type="AlphaFoldDB" id="A0A8J2XPK1"/>
<dbReference type="Proteomes" id="UP000619743">
    <property type="component" value="Unassembled WGS sequence"/>
</dbReference>
<comment type="caution">
    <text evidence="2">The sequence shown here is derived from an EMBL/GenBank/DDBJ whole genome shotgun (WGS) entry which is preliminary data.</text>
</comment>
<keyword evidence="3" id="KW-1185">Reference proteome</keyword>
<feature type="region of interest" description="Disordered" evidence="1">
    <location>
        <begin position="128"/>
        <end position="153"/>
    </location>
</feature>
<evidence type="ECO:0000313" key="3">
    <source>
        <dbReference type="Proteomes" id="UP000619743"/>
    </source>
</evidence>
<evidence type="ECO:0000313" key="2">
    <source>
        <dbReference type="EMBL" id="GGA80789.1"/>
    </source>
</evidence>
<protein>
    <submittedName>
        <fullName evidence="2">Uncharacterized protein</fullName>
    </submittedName>
</protein>
<name>A0A8J2XPK1_9GAMM</name>
<gene>
    <name evidence="2" type="ORF">GCM10011369_23440</name>
</gene>
<evidence type="ECO:0000256" key="1">
    <source>
        <dbReference type="SAM" id="MobiDB-lite"/>
    </source>
</evidence>
<dbReference type="RefSeq" id="WP_188708227.1">
    <property type="nucleotide sequence ID" value="NZ_BMDX01000011.1"/>
</dbReference>
<sequence>MLTRIKSWLNGFSLPKDANFKQRTVARQKLGNWLLVELGANDYVLIHDMLAKIQLSDQDEADKNRELIGLRYMALAMSLRTRSGRIPLDWQNQDDLMHLANLPNSRVIPALDAIAILSGIDWITPSYQPQSIDEAEQQDVDPPTQEEIAENPS</sequence>
<proteinExistence type="predicted"/>
<dbReference type="EMBL" id="BMDX01000011">
    <property type="protein sequence ID" value="GGA80789.1"/>
    <property type="molecule type" value="Genomic_DNA"/>
</dbReference>
<accession>A0A8J2XPK1</accession>
<reference evidence="3" key="1">
    <citation type="journal article" date="2019" name="Int. J. Syst. Evol. Microbiol.">
        <title>The Global Catalogue of Microorganisms (GCM) 10K type strain sequencing project: providing services to taxonomists for standard genome sequencing and annotation.</title>
        <authorList>
            <consortium name="The Broad Institute Genomics Platform"/>
            <consortium name="The Broad Institute Genome Sequencing Center for Infectious Disease"/>
            <person name="Wu L."/>
            <person name="Ma J."/>
        </authorList>
    </citation>
    <scope>NUCLEOTIDE SEQUENCE [LARGE SCALE GENOMIC DNA]</scope>
    <source>
        <strain evidence="3">CGMCC 1.10130</strain>
    </source>
</reference>